<sequence>MPRVWLGQFQSFGDGGQKIRSYRGTSEAHTVKGKSRLEYDRVGNYSTRHLAGCSPLRQCF</sequence>
<proteinExistence type="predicted"/>
<dbReference type="EMBL" id="QPFP01000060">
    <property type="protein sequence ID" value="TEB25074.1"/>
    <property type="molecule type" value="Genomic_DNA"/>
</dbReference>
<keyword evidence="2" id="KW-1185">Reference proteome</keyword>
<comment type="caution">
    <text evidence="1">The sequence shown here is derived from an EMBL/GenBank/DDBJ whole genome shotgun (WGS) entry which is preliminary data.</text>
</comment>
<dbReference type="Proteomes" id="UP000298030">
    <property type="component" value="Unassembled WGS sequence"/>
</dbReference>
<evidence type="ECO:0000313" key="1">
    <source>
        <dbReference type="EMBL" id="TEB25074.1"/>
    </source>
</evidence>
<name>A0A4Y7STZ8_COPMI</name>
<gene>
    <name evidence="1" type="ORF">FA13DRAFT_1738695</name>
</gene>
<accession>A0A4Y7STZ8</accession>
<evidence type="ECO:0000313" key="2">
    <source>
        <dbReference type="Proteomes" id="UP000298030"/>
    </source>
</evidence>
<dbReference type="AlphaFoldDB" id="A0A4Y7STZ8"/>
<reference evidence="1 2" key="1">
    <citation type="journal article" date="2019" name="Nat. Ecol. Evol.">
        <title>Megaphylogeny resolves global patterns of mushroom evolution.</title>
        <authorList>
            <person name="Varga T."/>
            <person name="Krizsan K."/>
            <person name="Foldi C."/>
            <person name="Dima B."/>
            <person name="Sanchez-Garcia M."/>
            <person name="Sanchez-Ramirez S."/>
            <person name="Szollosi G.J."/>
            <person name="Szarkandi J.G."/>
            <person name="Papp V."/>
            <person name="Albert L."/>
            <person name="Andreopoulos W."/>
            <person name="Angelini C."/>
            <person name="Antonin V."/>
            <person name="Barry K.W."/>
            <person name="Bougher N.L."/>
            <person name="Buchanan P."/>
            <person name="Buyck B."/>
            <person name="Bense V."/>
            <person name="Catcheside P."/>
            <person name="Chovatia M."/>
            <person name="Cooper J."/>
            <person name="Damon W."/>
            <person name="Desjardin D."/>
            <person name="Finy P."/>
            <person name="Geml J."/>
            <person name="Haridas S."/>
            <person name="Hughes K."/>
            <person name="Justo A."/>
            <person name="Karasinski D."/>
            <person name="Kautmanova I."/>
            <person name="Kiss B."/>
            <person name="Kocsube S."/>
            <person name="Kotiranta H."/>
            <person name="LaButti K.M."/>
            <person name="Lechner B.E."/>
            <person name="Liimatainen K."/>
            <person name="Lipzen A."/>
            <person name="Lukacs Z."/>
            <person name="Mihaltcheva S."/>
            <person name="Morgado L.N."/>
            <person name="Niskanen T."/>
            <person name="Noordeloos M.E."/>
            <person name="Ohm R.A."/>
            <person name="Ortiz-Santana B."/>
            <person name="Ovrebo C."/>
            <person name="Racz N."/>
            <person name="Riley R."/>
            <person name="Savchenko A."/>
            <person name="Shiryaev A."/>
            <person name="Soop K."/>
            <person name="Spirin V."/>
            <person name="Szebenyi C."/>
            <person name="Tomsovsky M."/>
            <person name="Tulloss R.E."/>
            <person name="Uehling J."/>
            <person name="Grigoriev I.V."/>
            <person name="Vagvolgyi C."/>
            <person name="Papp T."/>
            <person name="Martin F.M."/>
            <person name="Miettinen O."/>
            <person name="Hibbett D.S."/>
            <person name="Nagy L.G."/>
        </authorList>
    </citation>
    <scope>NUCLEOTIDE SEQUENCE [LARGE SCALE GENOMIC DNA]</scope>
    <source>
        <strain evidence="1 2">FP101781</strain>
    </source>
</reference>
<organism evidence="1 2">
    <name type="scientific">Coprinellus micaceus</name>
    <name type="common">Glistening ink-cap mushroom</name>
    <name type="synonym">Coprinus micaceus</name>
    <dbReference type="NCBI Taxonomy" id="71717"/>
    <lineage>
        <taxon>Eukaryota</taxon>
        <taxon>Fungi</taxon>
        <taxon>Dikarya</taxon>
        <taxon>Basidiomycota</taxon>
        <taxon>Agaricomycotina</taxon>
        <taxon>Agaricomycetes</taxon>
        <taxon>Agaricomycetidae</taxon>
        <taxon>Agaricales</taxon>
        <taxon>Agaricineae</taxon>
        <taxon>Psathyrellaceae</taxon>
        <taxon>Coprinellus</taxon>
    </lineage>
</organism>
<protein>
    <submittedName>
        <fullName evidence="1">Uncharacterized protein</fullName>
    </submittedName>
</protein>